<comment type="caution">
    <text evidence="1">The sequence shown here is derived from an EMBL/GenBank/DDBJ whole genome shotgun (WGS) entry which is preliminary data.</text>
</comment>
<name>A0ABU5U0L0_9CYAN</name>
<dbReference type="Proteomes" id="UP001301728">
    <property type="component" value="Unassembled WGS sequence"/>
</dbReference>
<protein>
    <recommendedName>
        <fullName evidence="3">N-acetylmuramoyl-L-alanine amidase</fullName>
    </recommendedName>
</protein>
<accession>A0ABU5U0L0</accession>
<dbReference type="SUPFAM" id="SSF53187">
    <property type="entry name" value="Zn-dependent exopeptidases"/>
    <property type="match status" value="1"/>
</dbReference>
<sequence>MVQADVLIQAGHEGRTTGATGACGPLGCEQEWTPIVADEATRILREAGVKVIRKDAFLEGKYDVKIAVFLHFDGSNPPCKSGASIGYDDQTDQSAANAWKQLYSKYWPYKWMADNFTSNLKNYYGFQYTRTTDAELVLEFGELSCLEQAEWLKPRLKWLGALLAHFLSQRIKKGNVPDPGPFEVGSEVHSAPSSWSQFYAGLEQSGYSIPYRGLENPTLTRKYGIVKEPYGELVEFKTQKFVKGKVAWFGGEKDKLIASDETSTLTGEVLRLLQKDDYYCTMRWNYQSKMQFWKNRHLLVVNPQNNRAVIVRVIDWGPSTETQRIIDLSPKALEALDAKTDDFVLCAFSNTSSASPVLGFVS</sequence>
<dbReference type="EMBL" id="JAYGHT010000091">
    <property type="protein sequence ID" value="MEA5520734.1"/>
    <property type="molecule type" value="Genomic_DNA"/>
</dbReference>
<reference evidence="1 2" key="1">
    <citation type="submission" date="2023-12" db="EMBL/GenBank/DDBJ databases">
        <title>Baltic Sea Cyanobacteria.</title>
        <authorList>
            <person name="Delbaje E."/>
            <person name="Fewer D.P."/>
            <person name="Shishido T.K."/>
        </authorList>
    </citation>
    <scope>NUCLEOTIDE SEQUENCE [LARGE SCALE GENOMIC DNA]</scope>
    <source>
        <strain evidence="1 2">CCNP 1315</strain>
    </source>
</reference>
<proteinExistence type="predicted"/>
<keyword evidence="2" id="KW-1185">Reference proteome</keyword>
<evidence type="ECO:0000313" key="1">
    <source>
        <dbReference type="EMBL" id="MEA5520734.1"/>
    </source>
</evidence>
<dbReference type="Gene3D" id="3.40.630.40">
    <property type="entry name" value="Zn-dependent exopeptidases"/>
    <property type="match status" value="1"/>
</dbReference>
<evidence type="ECO:0008006" key="3">
    <source>
        <dbReference type="Google" id="ProtNLM"/>
    </source>
</evidence>
<dbReference type="InterPro" id="IPR036908">
    <property type="entry name" value="RlpA-like_sf"/>
</dbReference>
<dbReference type="SUPFAM" id="SSF50685">
    <property type="entry name" value="Barwin-like endoglucanases"/>
    <property type="match status" value="1"/>
</dbReference>
<dbReference type="RefSeq" id="WP_323224293.1">
    <property type="nucleotide sequence ID" value="NZ_JAYGHT010000091.1"/>
</dbReference>
<gene>
    <name evidence="1" type="ORF">VB854_17475</name>
</gene>
<organism evidence="1 2">
    <name type="scientific">Limnoraphis robusta CCNP1315</name>
    <dbReference type="NCBI Taxonomy" id="3110306"/>
    <lineage>
        <taxon>Bacteria</taxon>
        <taxon>Bacillati</taxon>
        <taxon>Cyanobacteriota</taxon>
        <taxon>Cyanophyceae</taxon>
        <taxon>Oscillatoriophycideae</taxon>
        <taxon>Oscillatoriales</taxon>
        <taxon>Sirenicapillariaceae</taxon>
        <taxon>Limnoraphis</taxon>
    </lineage>
</organism>
<evidence type="ECO:0000313" key="2">
    <source>
        <dbReference type="Proteomes" id="UP001301728"/>
    </source>
</evidence>
<dbReference type="Gene3D" id="2.40.40.10">
    <property type="entry name" value="RlpA-like domain"/>
    <property type="match status" value="1"/>
</dbReference>